<feature type="chain" id="PRO_5022694000" evidence="5">
    <location>
        <begin position="26"/>
        <end position="454"/>
    </location>
</feature>
<sequence length="454" mass="47813">MRRLVSCLVSLPLVAAAVAVPQAGAGPIQDVTPTPIASCPAVEVITAAGSGDAHPGDDPNVPRGFVVGTNFSKLAEQRFEGVRSWQLPYYGSAGIVGSNEKIGLPRFPNYAASAADGVEKVRARIDDVSAACPDTAFALAGFSQGAHVAGDVLMHLSPEQAEKVIAAYLLADPRRGSKDGATLITTNHGPISEQHTGLLGSRPAGTFDRYEGKVRSICSQGDPACDIPAGGLLAAVGQWAQQADPEPYEVTPVVAMDSMLTDGSFLIAVAPVAPRLAVALGHSDPRGVGDALRAAAGNPRLNQAQRNTMNLAAHEVQDMLSYLKAKGFATHEPGATGSTAVDTTIGLVRLALDPAVAAAVPQALGMFDRHFVYRGESRAFTTIDGVRVDDWITADLTREIGNYLGQPEQAVRPVPASERRGLVKLFGHGLWKLLDKVLGNRDPASQRVWERFEL</sequence>
<evidence type="ECO:0000256" key="4">
    <source>
        <dbReference type="ARBA" id="ARBA00023157"/>
    </source>
</evidence>
<dbReference type="SMART" id="SM01110">
    <property type="entry name" value="Cutinase"/>
    <property type="match status" value="1"/>
</dbReference>
<evidence type="ECO:0000256" key="5">
    <source>
        <dbReference type="SAM" id="SignalP"/>
    </source>
</evidence>
<evidence type="ECO:0000313" key="7">
    <source>
        <dbReference type="Proteomes" id="UP000324726"/>
    </source>
</evidence>
<dbReference type="AlphaFoldDB" id="A0A5D4FVA5"/>
<dbReference type="Pfam" id="PF01083">
    <property type="entry name" value="Cutinase"/>
    <property type="match status" value="1"/>
</dbReference>
<dbReference type="InterPro" id="IPR000675">
    <property type="entry name" value="Cutinase/axe"/>
</dbReference>
<evidence type="ECO:0000256" key="3">
    <source>
        <dbReference type="ARBA" id="ARBA00022801"/>
    </source>
</evidence>
<comment type="caution">
    <text evidence="6">The sequence shown here is derived from an EMBL/GenBank/DDBJ whole genome shotgun (WGS) entry which is preliminary data.</text>
</comment>
<evidence type="ECO:0000256" key="1">
    <source>
        <dbReference type="ARBA" id="ARBA00007534"/>
    </source>
</evidence>
<feature type="signal peptide" evidence="5">
    <location>
        <begin position="1"/>
        <end position="25"/>
    </location>
</feature>
<keyword evidence="3" id="KW-0378">Hydrolase</keyword>
<reference evidence="6 7" key="1">
    <citation type="submission" date="2019-08" db="EMBL/GenBank/DDBJ databases">
        <title>Draft genome of C. urealyticum strain VH4248.</title>
        <authorList>
            <person name="Navas J."/>
        </authorList>
    </citation>
    <scope>NUCLEOTIDE SEQUENCE [LARGE SCALE GENOMIC DNA]</scope>
    <source>
        <strain evidence="6 7">VH4248</strain>
    </source>
</reference>
<dbReference type="GO" id="GO:0052689">
    <property type="term" value="F:carboxylic ester hydrolase activity"/>
    <property type="evidence" value="ECO:0007669"/>
    <property type="project" value="UniProtKB-KW"/>
</dbReference>
<dbReference type="EMBL" id="VSZI01000001">
    <property type="protein sequence ID" value="TYR19908.1"/>
    <property type="molecule type" value="Genomic_DNA"/>
</dbReference>
<dbReference type="SUPFAM" id="SSF53474">
    <property type="entry name" value="alpha/beta-Hydrolases"/>
    <property type="match status" value="1"/>
</dbReference>
<dbReference type="PANTHER" id="PTHR33630:SF9">
    <property type="entry name" value="CUTINASE 4"/>
    <property type="match status" value="1"/>
</dbReference>
<proteinExistence type="inferred from homology"/>
<gene>
    <name evidence="6" type="ORF">FYJ87_02605</name>
</gene>
<keyword evidence="5" id="KW-0732">Signal</keyword>
<protein>
    <submittedName>
        <fullName evidence="6">Cutinase family protein</fullName>
    </submittedName>
</protein>
<accession>A0A5D4FVA5</accession>
<keyword evidence="2" id="KW-0719">Serine esterase</keyword>
<dbReference type="Gene3D" id="3.40.50.1820">
    <property type="entry name" value="alpha/beta hydrolase"/>
    <property type="match status" value="1"/>
</dbReference>
<keyword evidence="4" id="KW-1015">Disulfide bond</keyword>
<evidence type="ECO:0000256" key="2">
    <source>
        <dbReference type="ARBA" id="ARBA00022487"/>
    </source>
</evidence>
<dbReference type="Proteomes" id="UP000324726">
    <property type="component" value="Unassembled WGS sequence"/>
</dbReference>
<organism evidence="6 7">
    <name type="scientific">Corynebacterium urealyticum</name>
    <dbReference type="NCBI Taxonomy" id="43771"/>
    <lineage>
        <taxon>Bacteria</taxon>
        <taxon>Bacillati</taxon>
        <taxon>Actinomycetota</taxon>
        <taxon>Actinomycetes</taxon>
        <taxon>Mycobacteriales</taxon>
        <taxon>Corynebacteriaceae</taxon>
        <taxon>Corynebacterium</taxon>
    </lineage>
</organism>
<dbReference type="InterPro" id="IPR029058">
    <property type="entry name" value="AB_hydrolase_fold"/>
</dbReference>
<comment type="similarity">
    <text evidence="1">Belongs to the cutinase family.</text>
</comment>
<dbReference type="PANTHER" id="PTHR33630">
    <property type="entry name" value="CUTINASE RV1984C-RELATED-RELATED"/>
    <property type="match status" value="1"/>
</dbReference>
<name>A0A5D4FVA5_9CORY</name>
<evidence type="ECO:0000313" key="6">
    <source>
        <dbReference type="EMBL" id="TYR19908.1"/>
    </source>
</evidence>